<dbReference type="AlphaFoldDB" id="A0A0D5C2L0"/>
<dbReference type="InterPro" id="IPR005467">
    <property type="entry name" value="His_kinase_dom"/>
</dbReference>
<evidence type="ECO:0000313" key="9">
    <source>
        <dbReference type="EMBL" id="AJW70570.1"/>
    </source>
</evidence>
<comment type="catalytic activity">
    <reaction evidence="1">
        <text>ATP + protein L-histidine = ADP + protein N-phospho-L-histidine.</text>
        <dbReference type="EC" id="2.7.13.3"/>
    </reaction>
</comment>
<evidence type="ECO:0000256" key="3">
    <source>
        <dbReference type="ARBA" id="ARBA00022553"/>
    </source>
</evidence>
<gene>
    <name evidence="9" type="ORF">NADRNF5_0876</name>
</gene>
<keyword evidence="6" id="KW-1133">Transmembrane helix</keyword>
<accession>A0A0D5C2L0</accession>
<dbReference type="OrthoDB" id="342253at2157"/>
<dbReference type="GO" id="GO:0000155">
    <property type="term" value="F:phosphorelay sensor kinase activity"/>
    <property type="evidence" value="ECO:0007669"/>
    <property type="project" value="InterPro"/>
</dbReference>
<reference evidence="9 10" key="2">
    <citation type="journal article" date="2016" name="ISME J.">
        <title>Physiological and genomic characterization of two novel marine thaumarchaeal strains indicates niche differentiation.</title>
        <authorList>
            <person name="Bayer B."/>
            <person name="Vojvoda J."/>
            <person name="Offre P."/>
            <person name="Alves R.J."/>
            <person name="Elisabeth N.H."/>
            <person name="Garcia J.A."/>
            <person name="Volland J.M."/>
            <person name="Srivastava A."/>
            <person name="Schleper C."/>
            <person name="Herndl G.J."/>
        </authorList>
    </citation>
    <scope>NUCLEOTIDE SEQUENCE [LARGE SCALE GENOMIC DNA]</scope>
    <source>
        <strain evidence="9 10">NF5</strain>
    </source>
</reference>
<dbReference type="GO" id="GO:0009927">
    <property type="term" value="F:histidine phosphotransfer kinase activity"/>
    <property type="evidence" value="ECO:0007669"/>
    <property type="project" value="TreeGrafter"/>
</dbReference>
<dbReference type="PROSITE" id="PS50109">
    <property type="entry name" value="HIS_KIN"/>
    <property type="match status" value="1"/>
</dbReference>
<dbReference type="FunFam" id="3.30.565.10:FF:000006">
    <property type="entry name" value="Sensor histidine kinase WalK"/>
    <property type="match status" value="1"/>
</dbReference>
<keyword evidence="4" id="KW-0808">Transferase</keyword>
<dbReference type="PANTHER" id="PTHR43047">
    <property type="entry name" value="TWO-COMPONENT HISTIDINE PROTEIN KINASE"/>
    <property type="match status" value="1"/>
</dbReference>
<feature type="domain" description="Histidine kinase" evidence="7">
    <location>
        <begin position="417"/>
        <end position="635"/>
    </location>
</feature>
<dbReference type="Gene3D" id="1.10.287.130">
    <property type="match status" value="1"/>
</dbReference>
<dbReference type="Gene3D" id="6.10.340.10">
    <property type="match status" value="1"/>
</dbReference>
<dbReference type="InterPro" id="IPR003594">
    <property type="entry name" value="HATPase_dom"/>
</dbReference>
<dbReference type="Gene3D" id="3.30.565.10">
    <property type="entry name" value="Histidine kinase-like ATPase, C-terminal domain"/>
    <property type="match status" value="1"/>
</dbReference>
<dbReference type="InterPro" id="IPR036097">
    <property type="entry name" value="HisK_dim/P_sf"/>
</dbReference>
<dbReference type="Pfam" id="PF00512">
    <property type="entry name" value="HisKA"/>
    <property type="match status" value="1"/>
</dbReference>
<dbReference type="SUPFAM" id="SSF47384">
    <property type="entry name" value="Homodimeric domain of signal transducing histidine kinase"/>
    <property type="match status" value="1"/>
</dbReference>
<evidence type="ECO:0000259" key="7">
    <source>
        <dbReference type="PROSITE" id="PS50109"/>
    </source>
</evidence>
<dbReference type="Pfam" id="PF02518">
    <property type="entry name" value="HATPase_c"/>
    <property type="match status" value="1"/>
</dbReference>
<dbReference type="InterPro" id="IPR004358">
    <property type="entry name" value="Sig_transdc_His_kin-like_C"/>
</dbReference>
<evidence type="ECO:0000256" key="2">
    <source>
        <dbReference type="ARBA" id="ARBA00012438"/>
    </source>
</evidence>
<dbReference type="KEGG" id="nin:NADRNF5_0876"/>
<name>A0A0D5C2L0_9ARCH</name>
<dbReference type="PRINTS" id="PR00344">
    <property type="entry name" value="BCTRLSENSOR"/>
</dbReference>
<dbReference type="SMART" id="SM00387">
    <property type="entry name" value="HATPase_c"/>
    <property type="match status" value="1"/>
</dbReference>
<dbReference type="PROSITE" id="PS50885">
    <property type="entry name" value="HAMP"/>
    <property type="match status" value="1"/>
</dbReference>
<evidence type="ECO:0000256" key="4">
    <source>
        <dbReference type="ARBA" id="ARBA00022679"/>
    </source>
</evidence>
<dbReference type="CDD" id="cd06225">
    <property type="entry name" value="HAMP"/>
    <property type="match status" value="1"/>
</dbReference>
<dbReference type="Proteomes" id="UP000032408">
    <property type="component" value="Chromosome"/>
</dbReference>
<keyword evidence="10" id="KW-1185">Reference proteome</keyword>
<dbReference type="InterPro" id="IPR036890">
    <property type="entry name" value="HATPase_C_sf"/>
</dbReference>
<sequence>MKINASGCFYTLCKKTTFVKIVSKAYLLIIILIGAAVFNLFLLYQDDKSGITQSYSIISIGDIKVKAESISSLVTSVANGNLEDSGELEKEIDKVQSILIQIKDGGKVNEKDIAKIPEDLYLEYNKVSSSWENFKSNSFNVKNTSVFDPEATNAINYVLQKNQDLVLLTANLERDLESLDRNFNTHKEIAKDLAECAKVIGQQSLLISIGEGENSQELLKEKNLQFEIGIRKLLQISTDDLDVKSVGQTHEEIEPIPRENSETLRKIDPLWEAIQLRINILEERALLSPEFNLAKNQMNEQKLILFEDIDLLINSWNDEITKEGSEGQIIIQILLIVDIAVFILVLMVIRRSLLPLELISKALSKVKEGVYGEKIDYKGTDEVGQLVDNFNIMSNTIKEKAEQAKKTDIAKDEFLAMITHELKTPLVPIQGYSDILLGEHLGKLTDKQKERIGIIKSSSETLLGIISDLLDAQKLDLGQLRMKKEKKNIKDTINKAITSLLPESQKNNIDLSSNLFDLEIEHDPDRIAQVITNLIKNSLTAVEPKIGKIHVSMEDLPREIKITIKDNGVGIPENHQRQLFKKFYQVDATLTRERGGSGLGLAICKGIIDNHLGKISVQSEINKGAEFSFTLPKSNNQKKSAINST</sequence>
<protein>
    <recommendedName>
        <fullName evidence="2">histidine kinase</fullName>
        <ecNumber evidence="2">2.7.13.3</ecNumber>
    </recommendedName>
</protein>
<evidence type="ECO:0000256" key="1">
    <source>
        <dbReference type="ARBA" id="ARBA00000085"/>
    </source>
</evidence>
<feature type="transmembrane region" description="Helical" evidence="6">
    <location>
        <begin position="25"/>
        <end position="44"/>
    </location>
</feature>
<evidence type="ECO:0000313" key="10">
    <source>
        <dbReference type="Proteomes" id="UP000032408"/>
    </source>
</evidence>
<evidence type="ECO:0000256" key="5">
    <source>
        <dbReference type="ARBA" id="ARBA00022777"/>
    </source>
</evidence>
<dbReference type="PANTHER" id="PTHR43047:SF72">
    <property type="entry name" value="OSMOSENSING HISTIDINE PROTEIN KINASE SLN1"/>
    <property type="match status" value="1"/>
</dbReference>
<evidence type="ECO:0000259" key="8">
    <source>
        <dbReference type="PROSITE" id="PS50885"/>
    </source>
</evidence>
<reference evidence="10" key="1">
    <citation type="submission" date="2015-03" db="EMBL/GenBank/DDBJ databases">
        <title>Characterization of two novel Thaumarchaeota isolated from the Northern Adriatic Sea.</title>
        <authorList>
            <person name="Bayer B."/>
            <person name="Vojvoda J."/>
            <person name="Offre P."/>
            <person name="Srivastava A."/>
            <person name="Elisabeth N."/>
            <person name="Garcia J.A.L."/>
            <person name="Schleper C."/>
            <person name="Herndl G.J."/>
        </authorList>
    </citation>
    <scope>NUCLEOTIDE SEQUENCE [LARGE SCALE GENOMIC DNA]</scope>
    <source>
        <strain evidence="10">NF5</strain>
    </source>
</reference>
<proteinExistence type="predicted"/>
<dbReference type="EC" id="2.7.13.3" evidence="2"/>
<feature type="domain" description="HAMP" evidence="8">
    <location>
        <begin position="350"/>
        <end position="402"/>
    </location>
</feature>
<dbReference type="CDD" id="cd00075">
    <property type="entry name" value="HATPase"/>
    <property type="match status" value="1"/>
</dbReference>
<dbReference type="SUPFAM" id="SSF158472">
    <property type="entry name" value="HAMP domain-like"/>
    <property type="match status" value="1"/>
</dbReference>
<dbReference type="STRING" id="1580092.NADRNF5_0876"/>
<keyword evidence="6" id="KW-0472">Membrane</keyword>
<dbReference type="GO" id="GO:0005886">
    <property type="term" value="C:plasma membrane"/>
    <property type="evidence" value="ECO:0007669"/>
    <property type="project" value="TreeGrafter"/>
</dbReference>
<keyword evidence="6" id="KW-0812">Transmembrane</keyword>
<keyword evidence="5 9" id="KW-0418">Kinase</keyword>
<evidence type="ECO:0000256" key="6">
    <source>
        <dbReference type="SAM" id="Phobius"/>
    </source>
</evidence>
<dbReference type="InterPro" id="IPR003660">
    <property type="entry name" value="HAMP_dom"/>
</dbReference>
<dbReference type="Pfam" id="PF00672">
    <property type="entry name" value="HAMP"/>
    <property type="match status" value="1"/>
</dbReference>
<dbReference type="CDD" id="cd00082">
    <property type="entry name" value="HisKA"/>
    <property type="match status" value="1"/>
</dbReference>
<keyword evidence="3" id="KW-0597">Phosphoprotein</keyword>
<dbReference type="SMART" id="SM00304">
    <property type="entry name" value="HAMP"/>
    <property type="match status" value="1"/>
</dbReference>
<dbReference type="SUPFAM" id="SSF55874">
    <property type="entry name" value="ATPase domain of HSP90 chaperone/DNA topoisomerase II/histidine kinase"/>
    <property type="match status" value="1"/>
</dbReference>
<organism evidence="9 10">
    <name type="scientific">Nitrosopumilus adriaticus</name>
    <dbReference type="NCBI Taxonomy" id="1580092"/>
    <lineage>
        <taxon>Archaea</taxon>
        <taxon>Nitrososphaerota</taxon>
        <taxon>Nitrososphaeria</taxon>
        <taxon>Nitrosopumilales</taxon>
        <taxon>Nitrosopumilaceae</taxon>
        <taxon>Nitrosopumilus</taxon>
    </lineage>
</organism>
<dbReference type="SMART" id="SM00388">
    <property type="entry name" value="HisKA"/>
    <property type="match status" value="1"/>
</dbReference>
<dbReference type="HOGENOM" id="CLU_450275_0_0_2"/>
<dbReference type="InterPro" id="IPR003661">
    <property type="entry name" value="HisK_dim/P_dom"/>
</dbReference>
<dbReference type="EMBL" id="CP011070">
    <property type="protein sequence ID" value="AJW70570.1"/>
    <property type="molecule type" value="Genomic_DNA"/>
</dbReference>